<organism evidence="2 3">
    <name type="scientific">Streptomyces xanthophaeus</name>
    <dbReference type="NCBI Taxonomy" id="67385"/>
    <lineage>
        <taxon>Bacteria</taxon>
        <taxon>Bacillati</taxon>
        <taxon>Actinomycetota</taxon>
        <taxon>Actinomycetes</taxon>
        <taxon>Kitasatosporales</taxon>
        <taxon>Streptomycetaceae</taxon>
        <taxon>Streptomyces</taxon>
    </lineage>
</organism>
<evidence type="ECO:0000259" key="1">
    <source>
        <dbReference type="Pfam" id="PF01471"/>
    </source>
</evidence>
<dbReference type="EMBL" id="BNEE01000006">
    <property type="protein sequence ID" value="GHI89895.1"/>
    <property type="molecule type" value="Genomic_DNA"/>
</dbReference>
<name>A0A919H534_9ACTN</name>
<dbReference type="SUPFAM" id="SSF47090">
    <property type="entry name" value="PGBD-like"/>
    <property type="match status" value="1"/>
</dbReference>
<gene>
    <name evidence="2" type="ORF">Sxan_72590</name>
</gene>
<comment type="caution">
    <text evidence="2">The sequence shown here is derived from an EMBL/GenBank/DDBJ whole genome shotgun (WGS) entry which is preliminary data.</text>
</comment>
<evidence type="ECO:0000313" key="2">
    <source>
        <dbReference type="EMBL" id="GHI89895.1"/>
    </source>
</evidence>
<dbReference type="Gene3D" id="1.10.101.10">
    <property type="entry name" value="PGBD-like superfamily/PGBD"/>
    <property type="match status" value="1"/>
</dbReference>
<dbReference type="GeneID" id="96803267"/>
<dbReference type="OrthoDB" id="3874291at2"/>
<accession>A0A919H534</accession>
<protein>
    <recommendedName>
        <fullName evidence="1">Peptidoglycan binding-like domain-containing protein</fullName>
    </recommendedName>
</protein>
<evidence type="ECO:0000313" key="3">
    <source>
        <dbReference type="Proteomes" id="UP000600026"/>
    </source>
</evidence>
<dbReference type="Proteomes" id="UP000600026">
    <property type="component" value="Unassembled WGS sequence"/>
</dbReference>
<proteinExistence type="predicted"/>
<sequence length="56" mass="6509">MEKLQRLLAAQGLYQGRFNGKFDWRVENALSTFQYDNGIEEEWGVYGPVTRRALEG</sequence>
<dbReference type="RefSeq" id="WP_157853453.1">
    <property type="nucleotide sequence ID" value="NZ_BNEE01000006.1"/>
</dbReference>
<keyword evidence="3" id="KW-1185">Reference proteome</keyword>
<dbReference type="InterPro" id="IPR036365">
    <property type="entry name" value="PGBD-like_sf"/>
</dbReference>
<feature type="domain" description="Peptidoglycan binding-like" evidence="1">
    <location>
        <begin position="2"/>
        <end position="54"/>
    </location>
</feature>
<dbReference type="AlphaFoldDB" id="A0A919H534"/>
<dbReference type="InterPro" id="IPR002477">
    <property type="entry name" value="Peptidoglycan-bd-like"/>
</dbReference>
<dbReference type="Pfam" id="PF01471">
    <property type="entry name" value="PG_binding_1"/>
    <property type="match status" value="1"/>
</dbReference>
<dbReference type="InterPro" id="IPR036366">
    <property type="entry name" value="PGBDSf"/>
</dbReference>
<reference evidence="2" key="1">
    <citation type="submission" date="2020-09" db="EMBL/GenBank/DDBJ databases">
        <title>Whole genome shotgun sequence of Streptomyces xanthophaeus NBRC 12829.</title>
        <authorList>
            <person name="Komaki H."/>
            <person name="Tamura T."/>
        </authorList>
    </citation>
    <scope>NUCLEOTIDE SEQUENCE</scope>
    <source>
        <strain evidence="2">NBRC 12829</strain>
    </source>
</reference>